<proteinExistence type="predicted"/>
<protein>
    <submittedName>
        <fullName evidence="2">Uncharacterized protein</fullName>
    </submittedName>
</protein>
<sequence>MATKRMSILIVLLIAGLALAPTATAQPPVVFPQEQAMPRVLTGEAGRMLSGPGDRILAHGLAGRRAQRYYLLRPGPPLETRPIHRLQQRLSILVGTARVLRSGEPALLRVESAQRAVRPGDALLAIVEDRPTPHGSR</sequence>
<keyword evidence="1" id="KW-0732">Signal</keyword>
<evidence type="ECO:0000313" key="3">
    <source>
        <dbReference type="Proteomes" id="UP001556709"/>
    </source>
</evidence>
<feature type="signal peptide" evidence="1">
    <location>
        <begin position="1"/>
        <end position="25"/>
    </location>
</feature>
<reference evidence="2 3" key="1">
    <citation type="submission" date="2024-02" db="EMBL/GenBank/DDBJ databases">
        <title>New especies of Spiribacter isolated from saline water.</title>
        <authorList>
            <person name="Leon M.J."/>
            <person name="De La Haba R."/>
            <person name="Sanchez-Porro C."/>
            <person name="Ventosa A."/>
        </authorList>
    </citation>
    <scope>NUCLEOTIDE SEQUENCE [LARGE SCALE GENOMIC DNA]</scope>
    <source>
        <strain evidence="3">ag22IC6-390</strain>
    </source>
</reference>
<comment type="caution">
    <text evidence="2">The sequence shown here is derived from an EMBL/GenBank/DDBJ whole genome shotgun (WGS) entry which is preliminary data.</text>
</comment>
<feature type="chain" id="PRO_5046908399" evidence="1">
    <location>
        <begin position="26"/>
        <end position="137"/>
    </location>
</feature>
<dbReference type="EMBL" id="JBAKFM010000003">
    <property type="protein sequence ID" value="MEX0469574.1"/>
    <property type="molecule type" value="Genomic_DNA"/>
</dbReference>
<dbReference type="RefSeq" id="WP_367959096.1">
    <property type="nucleotide sequence ID" value="NZ_JBAKFK010000003.1"/>
</dbReference>
<name>A0ABV3TD61_9GAMM</name>
<organism evidence="2 3">
    <name type="scientific">Spiribacter pallidus</name>
    <dbReference type="NCBI Taxonomy" id="1987936"/>
    <lineage>
        <taxon>Bacteria</taxon>
        <taxon>Pseudomonadati</taxon>
        <taxon>Pseudomonadota</taxon>
        <taxon>Gammaproteobacteria</taxon>
        <taxon>Chromatiales</taxon>
        <taxon>Ectothiorhodospiraceae</taxon>
        <taxon>Spiribacter</taxon>
    </lineage>
</organism>
<accession>A0ABV3TD61</accession>
<evidence type="ECO:0000256" key="1">
    <source>
        <dbReference type="SAM" id="SignalP"/>
    </source>
</evidence>
<keyword evidence="3" id="KW-1185">Reference proteome</keyword>
<gene>
    <name evidence="2" type="ORF">V6X73_07530</name>
</gene>
<evidence type="ECO:0000313" key="2">
    <source>
        <dbReference type="EMBL" id="MEX0469574.1"/>
    </source>
</evidence>
<dbReference type="Proteomes" id="UP001556709">
    <property type="component" value="Unassembled WGS sequence"/>
</dbReference>